<proteinExistence type="predicted"/>
<evidence type="ECO:0000256" key="3">
    <source>
        <dbReference type="PROSITE-ProRule" id="PRU00221"/>
    </source>
</evidence>
<keyword evidence="5" id="KW-1185">Reference proteome</keyword>
<comment type="caution">
    <text evidence="4">The sequence shown here is derived from an EMBL/GenBank/DDBJ whole genome shotgun (WGS) entry which is preliminary data.</text>
</comment>
<dbReference type="PROSITE" id="PS50294">
    <property type="entry name" value="WD_REPEATS_REGION"/>
    <property type="match status" value="2"/>
</dbReference>
<feature type="repeat" description="WD" evidence="3">
    <location>
        <begin position="83"/>
        <end position="122"/>
    </location>
</feature>
<sequence length="345" mass="38854">MDLIPNHEGGGKQSKLEVKKLTFLEKRWRQDKPFEQRVEFDSFVLCLLVLNPDWTRSQVLVGLNNGCLEEWVLGKDPLKVRSKELHNKGIKCLSSTEDYLFTGSYDGSVRVWDHSTWRAIATLTHHSDAVWDLKTFDRKLVSCGTDGRVCVLNIENESFPIIQMITTEPEIASNLDVSDKFVVTGYDNGNIAVWEAVLNDLRRIHTLEGHTQGVTCVKINQDVLASGSYDCRVRLWNISHGVCLALLQGHKDLVRSLDISHGRVVSGDFSGFLKIWDLTSIIPASTQHIKAIIDDGKPTYEPLVTLGHRSLLTHRGHVTVVKISGESLWSGSREKNVVFQCFMCD</sequence>
<dbReference type="InterPro" id="IPR015943">
    <property type="entry name" value="WD40/YVTN_repeat-like_dom_sf"/>
</dbReference>
<evidence type="ECO:0000313" key="4">
    <source>
        <dbReference type="EMBL" id="TRY63041.1"/>
    </source>
</evidence>
<dbReference type="InterPro" id="IPR019775">
    <property type="entry name" value="WD40_repeat_CS"/>
</dbReference>
<reference evidence="4 5" key="1">
    <citation type="journal article" date="2018" name="Nat. Ecol. Evol.">
        <title>Genomic signatures of mitonuclear coevolution across populations of Tigriopus californicus.</title>
        <authorList>
            <person name="Barreto F.S."/>
            <person name="Watson E.T."/>
            <person name="Lima T.G."/>
            <person name="Willett C.S."/>
            <person name="Edmands S."/>
            <person name="Li W."/>
            <person name="Burton R.S."/>
        </authorList>
    </citation>
    <scope>NUCLEOTIDE SEQUENCE [LARGE SCALE GENOMIC DNA]</scope>
    <source>
        <strain evidence="4 5">San Diego</strain>
    </source>
</reference>
<dbReference type="Gene3D" id="2.130.10.10">
    <property type="entry name" value="YVTN repeat-like/Quinoprotein amine dehydrogenase"/>
    <property type="match status" value="1"/>
</dbReference>
<evidence type="ECO:0000256" key="2">
    <source>
        <dbReference type="ARBA" id="ARBA00022737"/>
    </source>
</evidence>
<gene>
    <name evidence="4" type="ORF">TCAL_00328</name>
</gene>
<keyword evidence="1 3" id="KW-0853">WD repeat</keyword>
<evidence type="ECO:0000313" key="5">
    <source>
        <dbReference type="Proteomes" id="UP000318571"/>
    </source>
</evidence>
<dbReference type="STRING" id="6832.A0A553NC71"/>
<dbReference type="InterPro" id="IPR036322">
    <property type="entry name" value="WD40_repeat_dom_sf"/>
</dbReference>
<dbReference type="EMBL" id="VCGU01000458">
    <property type="protein sequence ID" value="TRY63041.1"/>
    <property type="molecule type" value="Genomic_DNA"/>
</dbReference>
<dbReference type="SMART" id="SM00320">
    <property type="entry name" value="WD40"/>
    <property type="match status" value="5"/>
</dbReference>
<dbReference type="GO" id="GO:1990234">
    <property type="term" value="C:transferase complex"/>
    <property type="evidence" value="ECO:0007669"/>
    <property type="project" value="UniProtKB-ARBA"/>
</dbReference>
<feature type="repeat" description="WD" evidence="3">
    <location>
        <begin position="207"/>
        <end position="246"/>
    </location>
</feature>
<dbReference type="InterPro" id="IPR001680">
    <property type="entry name" value="WD40_rpt"/>
</dbReference>
<organism evidence="4 5">
    <name type="scientific">Tigriopus californicus</name>
    <name type="common">Marine copepod</name>
    <dbReference type="NCBI Taxonomy" id="6832"/>
    <lineage>
        <taxon>Eukaryota</taxon>
        <taxon>Metazoa</taxon>
        <taxon>Ecdysozoa</taxon>
        <taxon>Arthropoda</taxon>
        <taxon>Crustacea</taxon>
        <taxon>Multicrustacea</taxon>
        <taxon>Hexanauplia</taxon>
        <taxon>Copepoda</taxon>
        <taxon>Harpacticoida</taxon>
        <taxon>Harpacticidae</taxon>
        <taxon>Tigriopus</taxon>
    </lineage>
</organism>
<dbReference type="Pfam" id="PF00400">
    <property type="entry name" value="WD40"/>
    <property type="match status" value="4"/>
</dbReference>
<accession>A0A553NC71</accession>
<dbReference type="PANTHER" id="PTHR22847:SF637">
    <property type="entry name" value="WD REPEAT DOMAIN 5B"/>
    <property type="match status" value="1"/>
</dbReference>
<keyword evidence="2" id="KW-0677">Repeat</keyword>
<protein>
    <submittedName>
        <fullName evidence="4">Uncharacterized protein</fullName>
    </submittedName>
</protein>
<dbReference type="PROSITE" id="PS00678">
    <property type="entry name" value="WD_REPEATS_1"/>
    <property type="match status" value="1"/>
</dbReference>
<dbReference type="PRINTS" id="PR00320">
    <property type="entry name" value="GPROTEINBRPT"/>
</dbReference>
<dbReference type="AlphaFoldDB" id="A0A553NC71"/>
<dbReference type="PROSITE" id="PS50082">
    <property type="entry name" value="WD_REPEATS_2"/>
    <property type="match status" value="3"/>
</dbReference>
<name>A0A553NC71_TIGCA</name>
<dbReference type="InterPro" id="IPR020472">
    <property type="entry name" value="WD40_PAC1"/>
</dbReference>
<dbReference type="Proteomes" id="UP000318571">
    <property type="component" value="Chromosome 10"/>
</dbReference>
<evidence type="ECO:0000256" key="1">
    <source>
        <dbReference type="ARBA" id="ARBA00022574"/>
    </source>
</evidence>
<dbReference type="SUPFAM" id="SSF50978">
    <property type="entry name" value="WD40 repeat-like"/>
    <property type="match status" value="1"/>
</dbReference>
<dbReference type="PANTHER" id="PTHR22847">
    <property type="entry name" value="WD40 REPEAT PROTEIN"/>
    <property type="match status" value="1"/>
</dbReference>
<feature type="repeat" description="WD" evidence="3">
    <location>
        <begin position="247"/>
        <end position="280"/>
    </location>
</feature>